<feature type="domain" description="Immunity MXAN-0049 protein" evidence="1">
    <location>
        <begin position="27"/>
        <end position="200"/>
    </location>
</feature>
<reference evidence="2 3" key="1">
    <citation type="submission" date="2015-09" db="EMBL/GenBank/DDBJ databases">
        <title>Draft Genome Sequence of the Strain BR 3267 (Bradyrhizobium yuanmingense) recommended as inoculant for cowpea in Brazil.</title>
        <authorList>
            <person name="Simoes-Araujo J.L."/>
            <person name="Zilli J.E."/>
        </authorList>
    </citation>
    <scope>NUCLEOTIDE SEQUENCE [LARGE SCALE GENOMIC DNA]</scope>
    <source>
        <strain evidence="2 3">BR3267</strain>
    </source>
</reference>
<dbReference type="AlphaFoldDB" id="A0A0R3CDD7"/>
<evidence type="ECO:0000313" key="3">
    <source>
        <dbReference type="Proteomes" id="UP000051380"/>
    </source>
</evidence>
<evidence type="ECO:0000313" key="2">
    <source>
        <dbReference type="EMBL" id="KRP93187.1"/>
    </source>
</evidence>
<sequence>MPESGIAARKKKSSKLYKFERDIRVSTSPGWNMENFDALGVGPVLYSPRGKRSFPPLLETPRLLIARSLGRPPADWEPFHDFWLVSDRMKNVLESVDREGVAFLRCETRSLRGEAPVYWLCDIVRELDVIDEEKSNFKVLEDGTDFRRYVGTAMDSTFVFREEVIGSAHIFRARFLNKVVCSQAMKDACKAAGLKGLRFGNPYINWG</sequence>
<protein>
    <recommendedName>
        <fullName evidence="1">Immunity MXAN-0049 protein domain-containing protein</fullName>
    </recommendedName>
</protein>
<dbReference type="EMBL" id="LJYF01000030">
    <property type="protein sequence ID" value="KRP93187.1"/>
    <property type="molecule type" value="Genomic_DNA"/>
</dbReference>
<dbReference type="InterPro" id="IPR012433">
    <property type="entry name" value="Imm11"/>
</dbReference>
<dbReference type="OrthoDB" id="8362313at2"/>
<name>A0A0R3CDD7_9BRAD</name>
<gene>
    <name evidence="2" type="ORF">AOQ72_26505</name>
</gene>
<organism evidence="2 3">
    <name type="scientific">Bradyrhizobium yuanmingense</name>
    <dbReference type="NCBI Taxonomy" id="108015"/>
    <lineage>
        <taxon>Bacteria</taxon>
        <taxon>Pseudomonadati</taxon>
        <taxon>Pseudomonadota</taxon>
        <taxon>Alphaproteobacteria</taxon>
        <taxon>Hyphomicrobiales</taxon>
        <taxon>Nitrobacteraceae</taxon>
        <taxon>Bradyrhizobium</taxon>
    </lineage>
</organism>
<evidence type="ECO:0000259" key="1">
    <source>
        <dbReference type="Pfam" id="PF07791"/>
    </source>
</evidence>
<dbReference type="Pfam" id="PF07791">
    <property type="entry name" value="Imm11"/>
    <property type="match status" value="1"/>
</dbReference>
<accession>A0A0R3CDD7</accession>
<comment type="caution">
    <text evidence="2">The sequence shown here is derived from an EMBL/GenBank/DDBJ whole genome shotgun (WGS) entry which is preliminary data.</text>
</comment>
<dbReference type="RefSeq" id="WP_057028650.1">
    <property type="nucleotide sequence ID" value="NZ_JBGCBC010000001.1"/>
</dbReference>
<dbReference type="Proteomes" id="UP000051380">
    <property type="component" value="Unassembled WGS sequence"/>
</dbReference>
<proteinExistence type="predicted"/>